<name>A0A0B2R802_GLYSO</name>
<feature type="region of interest" description="Disordered" evidence="1">
    <location>
        <begin position="123"/>
        <end position="190"/>
    </location>
</feature>
<feature type="region of interest" description="Disordered" evidence="1">
    <location>
        <begin position="66"/>
        <end position="103"/>
    </location>
</feature>
<evidence type="ECO:0000256" key="1">
    <source>
        <dbReference type="SAM" id="MobiDB-lite"/>
    </source>
</evidence>
<dbReference type="Proteomes" id="UP000053555">
    <property type="component" value="Unassembled WGS sequence"/>
</dbReference>
<keyword evidence="2" id="KW-0413">Isomerase</keyword>
<dbReference type="EC" id="5.2.1.8" evidence="2"/>
<evidence type="ECO:0000313" key="2">
    <source>
        <dbReference type="EMBL" id="KHN30631.1"/>
    </source>
</evidence>
<reference evidence="2" key="1">
    <citation type="submission" date="2014-07" db="EMBL/GenBank/DDBJ databases">
        <title>Identification of a novel salt tolerance gene in wild soybean by whole-genome sequencing.</title>
        <authorList>
            <person name="Lam H.-M."/>
            <person name="Qi X."/>
            <person name="Li M.-W."/>
            <person name="Liu X."/>
            <person name="Xie M."/>
            <person name="Ni M."/>
            <person name="Xu X."/>
        </authorList>
    </citation>
    <scope>NUCLEOTIDE SEQUENCE [LARGE SCALE GENOMIC DNA]</scope>
    <source>
        <tissue evidence="2">Root</tissue>
    </source>
</reference>
<sequence>MVFFISYYIVKVIHGWGEDIEGTESEESSEYDSEDGYANDFIVDSDTDMYLSLSVSNSGVVIEEIMDDDNPENGDDPTKKLKKKKQVVQLKEKDNKSSELPIVSKGDTDLVVESIDEDGFPITTAEKGVSVSQKTEAETKGEQARSSLRRKTRKRPKSLKGKLLKSRICPPQKKGKKQTETKPSQVRTFPNGLIIEEELFMGKPDGKKAAPGKKTNPIYHRLIFLATDDHDVVVDEPTHGEERK</sequence>
<dbReference type="AlphaFoldDB" id="A0A0B2R802"/>
<gene>
    <name evidence="2" type="ORF">glysoja_037663</name>
</gene>
<feature type="compositionally biased region" description="Acidic residues" evidence="1">
    <location>
        <begin position="66"/>
        <end position="75"/>
    </location>
</feature>
<organism evidence="2">
    <name type="scientific">Glycine soja</name>
    <name type="common">Wild soybean</name>
    <dbReference type="NCBI Taxonomy" id="3848"/>
    <lineage>
        <taxon>Eukaryota</taxon>
        <taxon>Viridiplantae</taxon>
        <taxon>Streptophyta</taxon>
        <taxon>Embryophyta</taxon>
        <taxon>Tracheophyta</taxon>
        <taxon>Spermatophyta</taxon>
        <taxon>Magnoliopsida</taxon>
        <taxon>eudicotyledons</taxon>
        <taxon>Gunneridae</taxon>
        <taxon>Pentapetalae</taxon>
        <taxon>rosids</taxon>
        <taxon>fabids</taxon>
        <taxon>Fabales</taxon>
        <taxon>Fabaceae</taxon>
        <taxon>Papilionoideae</taxon>
        <taxon>50 kb inversion clade</taxon>
        <taxon>NPAAA clade</taxon>
        <taxon>indigoferoid/millettioid clade</taxon>
        <taxon>Phaseoleae</taxon>
        <taxon>Glycine</taxon>
        <taxon>Glycine subgen. Soja</taxon>
    </lineage>
</organism>
<protein>
    <submittedName>
        <fullName evidence="2">Peptidyl-prolyl cis-trans isomerase FKBP53</fullName>
        <ecNumber evidence="2">5.2.1.8</ecNumber>
    </submittedName>
</protein>
<feature type="compositionally biased region" description="Basic residues" evidence="1">
    <location>
        <begin position="147"/>
        <end position="165"/>
    </location>
</feature>
<dbReference type="GO" id="GO:0003755">
    <property type="term" value="F:peptidyl-prolyl cis-trans isomerase activity"/>
    <property type="evidence" value="ECO:0007669"/>
    <property type="project" value="UniProtKB-EC"/>
</dbReference>
<dbReference type="EMBL" id="KN651524">
    <property type="protein sequence ID" value="KHN30631.1"/>
    <property type="molecule type" value="Genomic_DNA"/>
</dbReference>
<accession>A0A0B2R802</accession>
<proteinExistence type="predicted"/>